<sequence>MLDAYLKNGELFLREMGIEEITPGVINENYLLPVSEMTNGAPVDSEQDAISVLRAFKFELPKSDNKVKIHQSLTKSKKGVCSLCGQKKEIVSNKSFIFPFERKIDSIVSDNGRLHFCIEHAFKLYSAMAYLYTVPVGGSTLRFFFDAPERDLKRFKKTFKDDFWMENFKVTAETRDGKKRYSISAKLALSRYHPNEAFFAVLHEFVKFLKNRRMLKETVEVGRTVRAYLVYGSGQIYKERTIEGTTLERLIGFIDRVQEAGKETNWGKRHLERRDSGVVLFYEMLEIPRGKDRAKNFLEREEFISRLLSGRFDFVLLNGIFMERVKNKLPLPAYYLTWARSYFEAFGGDVVDKETFEKINGLGYALGKAMKGTNLERYQWELFRARGFEEFVNKLVELQAKLETGLDLRPVYENRNEWKVVKAILLNGMLNALYGGDKGEGD</sequence>
<dbReference type="KEGG" id="tpep:A0127_00235"/>
<protein>
    <recommendedName>
        <fullName evidence="3">Type I-B CRISPR-associated protein Cas8b1/Cst1</fullName>
    </recommendedName>
</protein>
<proteinExistence type="predicted"/>
<dbReference type="GeneID" id="27138927"/>
<name>A0A142CSF2_9EURY</name>
<gene>
    <name evidence="1" type="ORF">A0127_00235</name>
</gene>
<dbReference type="EMBL" id="CP014750">
    <property type="protein sequence ID" value="AMQ17704.1"/>
    <property type="molecule type" value="Genomic_DNA"/>
</dbReference>
<dbReference type="Proteomes" id="UP000073604">
    <property type="component" value="Chromosome"/>
</dbReference>
<dbReference type="AlphaFoldDB" id="A0A142CSF2"/>
<evidence type="ECO:0000313" key="2">
    <source>
        <dbReference type="Proteomes" id="UP000073604"/>
    </source>
</evidence>
<dbReference type="OrthoDB" id="86051at2157"/>
<organism evidence="1 2">
    <name type="scientific">Thermococcus peptonophilus</name>
    <dbReference type="NCBI Taxonomy" id="53952"/>
    <lineage>
        <taxon>Archaea</taxon>
        <taxon>Methanobacteriati</taxon>
        <taxon>Methanobacteriota</taxon>
        <taxon>Thermococci</taxon>
        <taxon>Thermococcales</taxon>
        <taxon>Thermococcaceae</taxon>
        <taxon>Thermococcus</taxon>
    </lineage>
</organism>
<evidence type="ECO:0000313" key="1">
    <source>
        <dbReference type="EMBL" id="AMQ17704.1"/>
    </source>
</evidence>
<reference evidence="2" key="1">
    <citation type="submission" date="2016-03" db="EMBL/GenBank/DDBJ databases">
        <authorList>
            <person name="Oger P.M."/>
        </authorList>
    </citation>
    <scope>NUCLEOTIDE SEQUENCE [LARGE SCALE GENOMIC DNA]</scope>
    <source>
        <strain evidence="2">OG-1</strain>
    </source>
</reference>
<dbReference type="RefSeq" id="WP_062386323.1">
    <property type="nucleotide sequence ID" value="NZ_CP014750.1"/>
</dbReference>
<dbReference type="STRING" id="53952.A0127_00235"/>
<accession>A0A142CSF2</accession>
<evidence type="ECO:0008006" key="3">
    <source>
        <dbReference type="Google" id="ProtNLM"/>
    </source>
</evidence>
<keyword evidence="2" id="KW-1185">Reference proteome</keyword>